<evidence type="ECO:0000313" key="1">
    <source>
        <dbReference type="EMBL" id="MFI7586569.1"/>
    </source>
</evidence>
<keyword evidence="2" id="KW-1185">Reference proteome</keyword>
<evidence type="ECO:0000313" key="2">
    <source>
        <dbReference type="Proteomes" id="UP001612915"/>
    </source>
</evidence>
<name>A0ABW8AJN4_9ACTN</name>
<sequence>MTAQPVQPEPPDTGTYEVIHLGGKAAVVVPMDDFLRLRALEQRASVRDLEDAEDLAALQSWQERETAGETSYVPADQVWARLGLTR</sequence>
<dbReference type="Proteomes" id="UP001612915">
    <property type="component" value="Unassembled WGS sequence"/>
</dbReference>
<comment type="caution">
    <text evidence="1">The sequence shown here is derived from an EMBL/GenBank/DDBJ whole genome shotgun (WGS) entry which is preliminary data.</text>
</comment>
<dbReference type="EMBL" id="JBITLV010000001">
    <property type="protein sequence ID" value="MFI7586569.1"/>
    <property type="molecule type" value="Genomic_DNA"/>
</dbReference>
<reference evidence="1 2" key="1">
    <citation type="submission" date="2024-10" db="EMBL/GenBank/DDBJ databases">
        <title>The Natural Products Discovery Center: Release of the First 8490 Sequenced Strains for Exploring Actinobacteria Biosynthetic Diversity.</title>
        <authorList>
            <person name="Kalkreuter E."/>
            <person name="Kautsar S.A."/>
            <person name="Yang D."/>
            <person name="Bader C.D."/>
            <person name="Teijaro C.N."/>
            <person name="Fluegel L."/>
            <person name="Davis C.M."/>
            <person name="Simpson J.R."/>
            <person name="Lauterbach L."/>
            <person name="Steele A.D."/>
            <person name="Gui C."/>
            <person name="Meng S."/>
            <person name="Li G."/>
            <person name="Viehrig K."/>
            <person name="Ye F."/>
            <person name="Su P."/>
            <person name="Kiefer A.F."/>
            <person name="Nichols A."/>
            <person name="Cepeda A.J."/>
            <person name="Yan W."/>
            <person name="Fan B."/>
            <person name="Jiang Y."/>
            <person name="Adhikari A."/>
            <person name="Zheng C.-J."/>
            <person name="Schuster L."/>
            <person name="Cowan T.M."/>
            <person name="Smanski M.J."/>
            <person name="Chevrette M.G."/>
            <person name="De Carvalho L.P.S."/>
            <person name="Shen B."/>
        </authorList>
    </citation>
    <scope>NUCLEOTIDE SEQUENCE [LARGE SCALE GENOMIC DNA]</scope>
    <source>
        <strain evidence="1 2">NPDC049639</strain>
    </source>
</reference>
<gene>
    <name evidence="1" type="ORF">ACIB24_05785</name>
</gene>
<protein>
    <recommendedName>
        <fullName evidence="3">Prevent-host-death family protein</fullName>
    </recommendedName>
</protein>
<evidence type="ECO:0008006" key="3">
    <source>
        <dbReference type="Google" id="ProtNLM"/>
    </source>
</evidence>
<dbReference type="RefSeq" id="WP_398276441.1">
    <property type="nucleotide sequence ID" value="NZ_JBITLV010000001.1"/>
</dbReference>
<organism evidence="1 2">
    <name type="scientific">Spongisporangium articulatum</name>
    <dbReference type="NCBI Taxonomy" id="3362603"/>
    <lineage>
        <taxon>Bacteria</taxon>
        <taxon>Bacillati</taxon>
        <taxon>Actinomycetota</taxon>
        <taxon>Actinomycetes</taxon>
        <taxon>Kineosporiales</taxon>
        <taxon>Kineosporiaceae</taxon>
        <taxon>Spongisporangium</taxon>
    </lineage>
</organism>
<accession>A0ABW8AJN4</accession>
<proteinExistence type="predicted"/>